<comment type="caution">
    <text evidence="2">The sequence shown here is derived from an EMBL/GenBank/DDBJ whole genome shotgun (WGS) entry which is preliminary data.</text>
</comment>
<evidence type="ECO:0000313" key="3">
    <source>
        <dbReference type="Proteomes" id="UP001642260"/>
    </source>
</evidence>
<evidence type="ECO:0000313" key="2">
    <source>
        <dbReference type="EMBL" id="CAH8372957.1"/>
    </source>
</evidence>
<keyword evidence="1" id="KW-0472">Membrane</keyword>
<keyword evidence="1" id="KW-0812">Transmembrane</keyword>
<evidence type="ECO:0000256" key="1">
    <source>
        <dbReference type="SAM" id="Phobius"/>
    </source>
</evidence>
<keyword evidence="1" id="KW-1133">Transmembrane helix</keyword>
<accession>A0ABC8L3B6</accession>
<dbReference type="Proteomes" id="UP001642260">
    <property type="component" value="Unassembled WGS sequence"/>
</dbReference>
<feature type="transmembrane region" description="Helical" evidence="1">
    <location>
        <begin position="12"/>
        <end position="36"/>
    </location>
</feature>
<protein>
    <submittedName>
        <fullName evidence="2">Uncharacterized protein</fullName>
    </submittedName>
</protein>
<dbReference type="AlphaFoldDB" id="A0ABC8L3B6"/>
<organism evidence="2 3">
    <name type="scientific">Eruca vesicaria subsp. sativa</name>
    <name type="common">Garden rocket</name>
    <name type="synonym">Eruca sativa</name>
    <dbReference type="NCBI Taxonomy" id="29727"/>
    <lineage>
        <taxon>Eukaryota</taxon>
        <taxon>Viridiplantae</taxon>
        <taxon>Streptophyta</taxon>
        <taxon>Embryophyta</taxon>
        <taxon>Tracheophyta</taxon>
        <taxon>Spermatophyta</taxon>
        <taxon>Magnoliopsida</taxon>
        <taxon>eudicotyledons</taxon>
        <taxon>Gunneridae</taxon>
        <taxon>Pentapetalae</taxon>
        <taxon>rosids</taxon>
        <taxon>malvids</taxon>
        <taxon>Brassicales</taxon>
        <taxon>Brassicaceae</taxon>
        <taxon>Brassiceae</taxon>
        <taxon>Eruca</taxon>
    </lineage>
</organism>
<proteinExistence type="predicted"/>
<sequence>MMEVINQKSKYFLVKSSLFISDILVMFFTSVTWSYVVYPEDPSPSPASEELREMALEIAIKKNIPLVDET</sequence>
<dbReference type="EMBL" id="CAKOAT010439376">
    <property type="protein sequence ID" value="CAH8372957.1"/>
    <property type="molecule type" value="Genomic_DNA"/>
</dbReference>
<gene>
    <name evidence="2" type="ORF">ERUC_LOCUS31778</name>
</gene>
<reference evidence="2 3" key="1">
    <citation type="submission" date="2022-03" db="EMBL/GenBank/DDBJ databases">
        <authorList>
            <person name="Macdonald S."/>
            <person name="Ahmed S."/>
            <person name="Newling K."/>
        </authorList>
    </citation>
    <scope>NUCLEOTIDE SEQUENCE [LARGE SCALE GENOMIC DNA]</scope>
</reference>
<keyword evidence="3" id="KW-1185">Reference proteome</keyword>
<name>A0ABC8L3B6_ERUVS</name>